<feature type="repeat" description="ANK" evidence="3">
    <location>
        <begin position="61"/>
        <end position="83"/>
    </location>
</feature>
<feature type="region of interest" description="Disordered" evidence="4">
    <location>
        <begin position="141"/>
        <end position="198"/>
    </location>
</feature>
<proteinExistence type="predicted"/>
<keyword evidence="5" id="KW-0808">Transferase</keyword>
<feature type="compositionally biased region" description="Polar residues" evidence="4">
    <location>
        <begin position="141"/>
        <end position="172"/>
    </location>
</feature>
<dbReference type="PANTHER" id="PTHR24173">
    <property type="entry name" value="ANKYRIN REPEAT CONTAINING"/>
    <property type="match status" value="1"/>
</dbReference>
<accession>A0AA35T5K8</accession>
<dbReference type="SUPFAM" id="SSF48403">
    <property type="entry name" value="Ankyrin repeat"/>
    <property type="match status" value="1"/>
</dbReference>
<feature type="compositionally biased region" description="Basic and acidic residues" evidence="4">
    <location>
        <begin position="226"/>
        <end position="241"/>
    </location>
</feature>
<sequence length="272" mass="30271">MRAAWEGKTDVVVELVKGGANLDLQNKDGDSAVIRAVVGYEPATLRELVRAGSDLNLQNQEGLTPLMIAVRSGRTDITNILLEGEHINVDIQENYTIYRNKGCQLSAYKRRLLRSRLRKERKGGLIALGKRDLSITMRESPQTVAISAPPTQQDSSTVDQDTPLTQQDSSTVDQDTPPTQQDIIDTTQITSHQRRGRRNISQALRNLVKRSGQIAVQIFNDLDRRLKSADKKDQPGLRAEGRGQGSEGKQKMDNRKSRSENRKPSTTTSTVK</sequence>
<feature type="compositionally biased region" description="Basic and acidic residues" evidence="4">
    <location>
        <begin position="248"/>
        <end position="263"/>
    </location>
</feature>
<name>A0AA35T5K8_GEOBA</name>
<dbReference type="SMART" id="SM00248">
    <property type="entry name" value="ANK"/>
    <property type="match status" value="2"/>
</dbReference>
<keyword evidence="5" id="KW-0418">Kinase</keyword>
<dbReference type="PROSITE" id="PS50088">
    <property type="entry name" value="ANK_REPEAT"/>
    <property type="match status" value="1"/>
</dbReference>
<evidence type="ECO:0000313" key="6">
    <source>
        <dbReference type="Proteomes" id="UP001174909"/>
    </source>
</evidence>
<dbReference type="Pfam" id="PF12796">
    <property type="entry name" value="Ank_2"/>
    <property type="match status" value="1"/>
</dbReference>
<evidence type="ECO:0000256" key="4">
    <source>
        <dbReference type="SAM" id="MobiDB-lite"/>
    </source>
</evidence>
<evidence type="ECO:0000256" key="1">
    <source>
        <dbReference type="ARBA" id="ARBA00022737"/>
    </source>
</evidence>
<dbReference type="EMBL" id="CASHTH010003221">
    <property type="protein sequence ID" value="CAI8041893.1"/>
    <property type="molecule type" value="Genomic_DNA"/>
</dbReference>
<feature type="compositionally biased region" description="Low complexity" evidence="4">
    <location>
        <begin position="173"/>
        <end position="190"/>
    </location>
</feature>
<keyword evidence="1" id="KW-0677">Repeat</keyword>
<keyword evidence="6" id="KW-1185">Reference proteome</keyword>
<protein>
    <submittedName>
        <fullName evidence="5">Kinase D-interacting substrate of 220 kDa</fullName>
    </submittedName>
</protein>
<organism evidence="5 6">
    <name type="scientific">Geodia barretti</name>
    <name type="common">Barrett's horny sponge</name>
    <dbReference type="NCBI Taxonomy" id="519541"/>
    <lineage>
        <taxon>Eukaryota</taxon>
        <taxon>Metazoa</taxon>
        <taxon>Porifera</taxon>
        <taxon>Demospongiae</taxon>
        <taxon>Heteroscleromorpha</taxon>
        <taxon>Tetractinellida</taxon>
        <taxon>Astrophorina</taxon>
        <taxon>Geodiidae</taxon>
        <taxon>Geodia</taxon>
    </lineage>
</organism>
<dbReference type="AlphaFoldDB" id="A0AA35T5K8"/>
<comment type="caution">
    <text evidence="5">The sequence shown here is derived from an EMBL/GenBank/DDBJ whole genome shotgun (WGS) entry which is preliminary data.</text>
</comment>
<evidence type="ECO:0000256" key="2">
    <source>
        <dbReference type="ARBA" id="ARBA00023043"/>
    </source>
</evidence>
<dbReference type="PANTHER" id="PTHR24173:SF74">
    <property type="entry name" value="ANKYRIN REPEAT DOMAIN-CONTAINING PROTEIN 16"/>
    <property type="match status" value="1"/>
</dbReference>
<dbReference type="GO" id="GO:0016301">
    <property type="term" value="F:kinase activity"/>
    <property type="evidence" value="ECO:0007669"/>
    <property type="project" value="UniProtKB-KW"/>
</dbReference>
<dbReference type="InterPro" id="IPR036770">
    <property type="entry name" value="Ankyrin_rpt-contain_sf"/>
</dbReference>
<evidence type="ECO:0000313" key="5">
    <source>
        <dbReference type="EMBL" id="CAI8041893.1"/>
    </source>
</evidence>
<feature type="region of interest" description="Disordered" evidence="4">
    <location>
        <begin position="226"/>
        <end position="272"/>
    </location>
</feature>
<evidence type="ECO:0000256" key="3">
    <source>
        <dbReference type="PROSITE-ProRule" id="PRU00023"/>
    </source>
</evidence>
<gene>
    <name evidence="5" type="ORF">GBAR_LOCUS23247</name>
</gene>
<dbReference type="Gene3D" id="1.25.40.20">
    <property type="entry name" value="Ankyrin repeat-containing domain"/>
    <property type="match status" value="1"/>
</dbReference>
<keyword evidence="2 3" id="KW-0040">ANK repeat</keyword>
<dbReference type="InterPro" id="IPR002110">
    <property type="entry name" value="Ankyrin_rpt"/>
</dbReference>
<dbReference type="PROSITE" id="PS50297">
    <property type="entry name" value="ANK_REP_REGION"/>
    <property type="match status" value="1"/>
</dbReference>
<dbReference type="Proteomes" id="UP001174909">
    <property type="component" value="Unassembled WGS sequence"/>
</dbReference>
<reference evidence="5" key="1">
    <citation type="submission" date="2023-03" db="EMBL/GenBank/DDBJ databases">
        <authorList>
            <person name="Steffen K."/>
            <person name="Cardenas P."/>
        </authorList>
    </citation>
    <scope>NUCLEOTIDE SEQUENCE</scope>
</reference>